<reference evidence="3" key="2">
    <citation type="submission" date="2024-05" db="EMBL/GenBank/DDBJ databases">
        <title>Rhodohalobacter halophilus gen. nov., sp. nov., a moderately halophilic member of the family Balneolaceae.</title>
        <authorList>
            <person name="Xia J."/>
        </authorList>
    </citation>
    <scope>NUCLEOTIDE SEQUENCE</scope>
    <source>
        <strain evidence="3">WB101</strain>
    </source>
</reference>
<dbReference type="InterPro" id="IPR004682">
    <property type="entry name" value="TRAP_DctP"/>
</dbReference>
<feature type="chain" id="PRO_5047370822" evidence="2">
    <location>
        <begin position="22"/>
        <end position="327"/>
    </location>
</feature>
<gene>
    <name evidence="3" type="ORF">L6773_17090</name>
</gene>
<dbReference type="Pfam" id="PF03480">
    <property type="entry name" value="DctP"/>
    <property type="match status" value="1"/>
</dbReference>
<proteinExistence type="predicted"/>
<feature type="signal peptide" evidence="2">
    <location>
        <begin position="1"/>
        <end position="21"/>
    </location>
</feature>
<keyword evidence="1 2" id="KW-0732">Signal</keyword>
<dbReference type="NCBIfam" id="NF037995">
    <property type="entry name" value="TRAP_S1"/>
    <property type="match status" value="1"/>
</dbReference>
<evidence type="ECO:0000313" key="4">
    <source>
        <dbReference type="Proteomes" id="UP001165366"/>
    </source>
</evidence>
<dbReference type="Proteomes" id="UP001165366">
    <property type="component" value="Unassembled WGS sequence"/>
</dbReference>
<dbReference type="PANTHER" id="PTHR33376:SF2">
    <property type="entry name" value="DICARBOXYLATE-BINDING PERIPLASMIC PROTEIN"/>
    <property type="match status" value="1"/>
</dbReference>
<sequence>MRRSVVIYLIAIFLFASSCGGENSVTVLKLGHGLDSSHSVHKAMVFMAERVEEESNGKMRIDIYPSQQLGSERELLELLQIGSLDITKVSSSVLEGFEPLYKIFSVPFLFQNEEHRFSVYDGQIGRELLDAGQSIRLVGLTYYDAGTRSFYTKDRPILHPDDLQGMKIRVQESPASLQMVNMLGGSATPISFGELYTALQQRIVDGAENNPPSLYLTRHYEVVDYYSLDEHTAVPDMLFASQFTWERLTDGEKEILRNAAQESAIYQRKLWEESTNEAMEAVQEAGIEVVRPDKEPFREKLQPMYDEYAQNEELNSYIQRIEELANE</sequence>
<comment type="caution">
    <text evidence="3">The sequence shown here is derived from an EMBL/GenBank/DDBJ whole genome shotgun (WGS) entry which is preliminary data.</text>
</comment>
<dbReference type="NCBIfam" id="TIGR00787">
    <property type="entry name" value="dctP"/>
    <property type="match status" value="1"/>
</dbReference>
<accession>A0ABS9KHK4</accession>
<protein>
    <submittedName>
        <fullName evidence="3">TRAP transporter substrate-binding protein</fullName>
    </submittedName>
</protein>
<dbReference type="PROSITE" id="PS51257">
    <property type="entry name" value="PROKAR_LIPOPROTEIN"/>
    <property type="match status" value="1"/>
</dbReference>
<dbReference type="Gene3D" id="3.40.190.170">
    <property type="entry name" value="Bacterial extracellular solute-binding protein, family 7"/>
    <property type="match status" value="1"/>
</dbReference>
<dbReference type="CDD" id="cd13671">
    <property type="entry name" value="PBP2_TRAP_SBP_like_3"/>
    <property type="match status" value="1"/>
</dbReference>
<dbReference type="RefSeq" id="WP_237855666.1">
    <property type="nucleotide sequence ID" value="NZ_JAKLWS010000030.1"/>
</dbReference>
<reference evidence="3" key="1">
    <citation type="submission" date="2022-01" db="EMBL/GenBank/DDBJ databases">
        <authorList>
            <person name="Wang Y."/>
        </authorList>
    </citation>
    <scope>NUCLEOTIDE SEQUENCE</scope>
    <source>
        <strain evidence="3">WB101</strain>
    </source>
</reference>
<dbReference type="EMBL" id="JAKLWS010000030">
    <property type="protein sequence ID" value="MCG2590295.1"/>
    <property type="molecule type" value="Genomic_DNA"/>
</dbReference>
<evidence type="ECO:0000313" key="3">
    <source>
        <dbReference type="EMBL" id="MCG2590295.1"/>
    </source>
</evidence>
<organism evidence="3 4">
    <name type="scientific">Rhodohalobacter sulfatireducens</name>
    <dbReference type="NCBI Taxonomy" id="2911366"/>
    <lineage>
        <taxon>Bacteria</taxon>
        <taxon>Pseudomonadati</taxon>
        <taxon>Balneolota</taxon>
        <taxon>Balneolia</taxon>
        <taxon>Balneolales</taxon>
        <taxon>Balneolaceae</taxon>
        <taxon>Rhodohalobacter</taxon>
    </lineage>
</organism>
<name>A0ABS9KHK4_9BACT</name>
<keyword evidence="4" id="KW-1185">Reference proteome</keyword>
<dbReference type="InterPro" id="IPR018389">
    <property type="entry name" value="DctP_fam"/>
</dbReference>
<evidence type="ECO:0000256" key="2">
    <source>
        <dbReference type="SAM" id="SignalP"/>
    </source>
</evidence>
<dbReference type="PIRSF" id="PIRSF006470">
    <property type="entry name" value="DctB"/>
    <property type="match status" value="1"/>
</dbReference>
<dbReference type="InterPro" id="IPR038404">
    <property type="entry name" value="TRAP_DctP_sf"/>
</dbReference>
<evidence type="ECO:0000256" key="1">
    <source>
        <dbReference type="ARBA" id="ARBA00022729"/>
    </source>
</evidence>
<dbReference type="PANTHER" id="PTHR33376">
    <property type="match status" value="1"/>
</dbReference>